<proteinExistence type="predicted"/>
<evidence type="ECO:0000313" key="2">
    <source>
        <dbReference type="Proteomes" id="UP000562492"/>
    </source>
</evidence>
<organism evidence="1 2">
    <name type="scientific">Comamonas odontotermitis</name>
    <dbReference type="NCBI Taxonomy" id="379895"/>
    <lineage>
        <taxon>Bacteria</taxon>
        <taxon>Pseudomonadati</taxon>
        <taxon>Pseudomonadota</taxon>
        <taxon>Betaproteobacteria</taxon>
        <taxon>Burkholderiales</taxon>
        <taxon>Comamonadaceae</taxon>
        <taxon>Comamonas</taxon>
    </lineage>
</organism>
<sequence>MSLSSLEVPPAMARLHRTTTVYFFTTIHLKGMKPSVISSSMFVLTPQCMSCWYSGW</sequence>
<evidence type="ECO:0000313" key="1">
    <source>
        <dbReference type="EMBL" id="MBB6577418.1"/>
    </source>
</evidence>
<dbReference type="Proteomes" id="UP000562492">
    <property type="component" value="Unassembled WGS sequence"/>
</dbReference>
<dbReference type="EMBL" id="JACHKZ010000007">
    <property type="protein sequence ID" value="MBB6577418.1"/>
    <property type="molecule type" value="Genomic_DNA"/>
</dbReference>
<reference evidence="1 2" key="1">
    <citation type="submission" date="2020-08" db="EMBL/GenBank/DDBJ databases">
        <title>Functional genomics of gut bacteria from endangered species of beetles.</title>
        <authorList>
            <person name="Carlos-Shanley C."/>
        </authorList>
    </citation>
    <scope>NUCLEOTIDE SEQUENCE [LARGE SCALE GENOMIC DNA]</scope>
    <source>
        <strain evidence="1 2">S00124</strain>
    </source>
</reference>
<protein>
    <submittedName>
        <fullName evidence="1">Uncharacterized protein</fullName>
    </submittedName>
</protein>
<keyword evidence="2" id="KW-1185">Reference proteome</keyword>
<accession>A0ABR6RE29</accession>
<name>A0ABR6RE29_9BURK</name>
<gene>
    <name evidence="1" type="ORF">HNP33_001474</name>
</gene>
<dbReference type="RefSeq" id="WP_184706857.1">
    <property type="nucleotide sequence ID" value="NZ_JACHKZ010000007.1"/>
</dbReference>
<comment type="caution">
    <text evidence="1">The sequence shown here is derived from an EMBL/GenBank/DDBJ whole genome shotgun (WGS) entry which is preliminary data.</text>
</comment>